<protein>
    <submittedName>
        <fullName evidence="2">Uncharacterized protein</fullName>
    </submittedName>
</protein>
<gene>
    <name evidence="2" type="ORF">TRAPUB_7518</name>
</gene>
<feature type="compositionally biased region" description="Acidic residues" evidence="1">
    <location>
        <begin position="532"/>
        <end position="541"/>
    </location>
</feature>
<feature type="compositionally biased region" description="Low complexity" evidence="1">
    <location>
        <begin position="599"/>
        <end position="616"/>
    </location>
</feature>
<reference evidence="2 3" key="1">
    <citation type="submission" date="2016-10" db="EMBL/GenBank/DDBJ databases">
        <title>Genome sequence of the basidiomycete white-rot fungus Trametes pubescens.</title>
        <authorList>
            <person name="Makela M.R."/>
            <person name="Granchi Z."/>
            <person name="Peng M."/>
            <person name="De Vries R.P."/>
            <person name="Grigoriev I."/>
            <person name="Riley R."/>
            <person name="Hilden K."/>
        </authorList>
    </citation>
    <scope>NUCLEOTIDE SEQUENCE [LARGE SCALE GENOMIC DNA]</scope>
    <source>
        <strain evidence="2 3">FBCC735</strain>
    </source>
</reference>
<feature type="compositionally biased region" description="Basic and acidic residues" evidence="1">
    <location>
        <begin position="177"/>
        <end position="188"/>
    </location>
</feature>
<sequence length="682" mass="73101">MEVSSSASSSFELDTPPLYELIDRMHASLISLPEELCAASRPSSPTSEARTAAWKSEVAHAVQVAAGDTTHPKWGYVSRITKLACTSRGYIGIAPGIRIGDGRKVDVGKEFEWALPETEKDWTRCKKRWEAAADAEKKKAKAKPTSKATRTSKYWAEPVRDQPEASSSRPAPAPAPRKVDIVREKVERWQATVAAEPEDPPASQMTIDLSQSSKADKTKGKAKAKDTHPPSEKVQGSLGFPVVKRSSVTDAKGGRGAASKPKPTPPARPPTPPNHSLMPLGASRPPSPPEGQNSPADQQHQEVPHIAEMPELSFFPPSFPSQLKTSTPPLNIRRRKPAPIAPCSPPPSSPQSFASSKSFDPSRPQRREHPLASSSAAAVSPAQRPLKRARTTNSTADDRMDVTQTSPLARAPPPKKARTAPFLDQEPPISSGPQPVPPSTPPPTTSPSRAPVTPVSRAKGLGNAKGLPVPTTPDSHPLPTLTELLASSRRSKPRPRPPSRKHTHQSHTGSQAKRPAQAQHDAEAESELPVVAEDDPEDDPEPSPTKTYFSSPASGSSDSGSVVNRSPISPLFSQLPGGFKPRFVSSQRPSANEDDPFVGAQSQSQSQGQGLVRGSSGFFGMGYNSQFDVEGQVDRVSELLERDVDYSGWLRDLDDEAEEPEAQTQSQSQSQAQSQGAVGVGY</sequence>
<dbReference type="AlphaFoldDB" id="A0A1M2V326"/>
<dbReference type="OrthoDB" id="3218262at2759"/>
<dbReference type="STRING" id="154538.A0A1M2V326"/>
<feature type="compositionally biased region" description="Low complexity" evidence="1">
    <location>
        <begin position="446"/>
        <end position="456"/>
    </location>
</feature>
<comment type="caution">
    <text evidence="2">The sequence shown here is derived from an EMBL/GenBank/DDBJ whole genome shotgun (WGS) entry which is preliminary data.</text>
</comment>
<feature type="region of interest" description="Disordered" evidence="1">
    <location>
        <begin position="135"/>
        <end position="617"/>
    </location>
</feature>
<keyword evidence="3" id="KW-1185">Reference proteome</keyword>
<feature type="compositionally biased region" description="Basic and acidic residues" evidence="1">
    <location>
        <begin position="214"/>
        <end position="231"/>
    </location>
</feature>
<dbReference type="EMBL" id="MNAD01001707">
    <property type="protein sequence ID" value="OJT01984.1"/>
    <property type="molecule type" value="Genomic_DNA"/>
</dbReference>
<accession>A0A1M2V326</accession>
<feature type="compositionally biased region" description="Pro residues" evidence="1">
    <location>
        <begin position="339"/>
        <end position="349"/>
    </location>
</feature>
<feature type="compositionally biased region" description="Basic residues" evidence="1">
    <location>
        <begin position="489"/>
        <end position="505"/>
    </location>
</feature>
<organism evidence="2 3">
    <name type="scientific">Trametes pubescens</name>
    <name type="common">White-rot fungus</name>
    <dbReference type="NCBI Taxonomy" id="154538"/>
    <lineage>
        <taxon>Eukaryota</taxon>
        <taxon>Fungi</taxon>
        <taxon>Dikarya</taxon>
        <taxon>Basidiomycota</taxon>
        <taxon>Agaricomycotina</taxon>
        <taxon>Agaricomycetes</taxon>
        <taxon>Polyporales</taxon>
        <taxon>Polyporaceae</taxon>
        <taxon>Trametes</taxon>
    </lineage>
</organism>
<proteinExistence type="predicted"/>
<dbReference type="OMA" id="MGYNSQF"/>
<feature type="compositionally biased region" description="Low complexity" evidence="1">
    <location>
        <begin position="372"/>
        <end position="382"/>
    </location>
</feature>
<evidence type="ECO:0000313" key="3">
    <source>
        <dbReference type="Proteomes" id="UP000184267"/>
    </source>
</evidence>
<feature type="compositionally biased region" description="Pro residues" evidence="1">
    <location>
        <begin position="262"/>
        <end position="273"/>
    </location>
</feature>
<feature type="compositionally biased region" description="Polar residues" evidence="1">
    <location>
        <begin position="203"/>
        <end position="213"/>
    </location>
</feature>
<evidence type="ECO:0000313" key="2">
    <source>
        <dbReference type="EMBL" id="OJT01984.1"/>
    </source>
</evidence>
<feature type="compositionally biased region" description="Low complexity" evidence="1">
    <location>
        <begin position="550"/>
        <end position="567"/>
    </location>
</feature>
<dbReference type="Proteomes" id="UP000184267">
    <property type="component" value="Unassembled WGS sequence"/>
</dbReference>
<feature type="compositionally biased region" description="Low complexity" evidence="1">
    <location>
        <begin position="662"/>
        <end position="682"/>
    </location>
</feature>
<feature type="region of interest" description="Disordered" evidence="1">
    <location>
        <begin position="650"/>
        <end position="682"/>
    </location>
</feature>
<name>A0A1M2V326_TRAPU</name>
<feature type="compositionally biased region" description="Pro residues" evidence="1">
    <location>
        <begin position="434"/>
        <end position="445"/>
    </location>
</feature>
<evidence type="ECO:0000256" key="1">
    <source>
        <dbReference type="SAM" id="MobiDB-lite"/>
    </source>
</evidence>